<dbReference type="GO" id="GO:0008094">
    <property type="term" value="F:ATP-dependent activity, acting on DNA"/>
    <property type="evidence" value="ECO:0007669"/>
    <property type="project" value="TreeGrafter"/>
</dbReference>
<keyword evidence="1" id="KW-0547">Nucleotide-binding</keyword>
<dbReference type="Proteomes" id="UP001146351">
    <property type="component" value="Unassembled WGS sequence"/>
</dbReference>
<feature type="compositionally biased region" description="Basic and acidic residues" evidence="4">
    <location>
        <begin position="106"/>
        <end position="122"/>
    </location>
</feature>
<evidence type="ECO:0000256" key="4">
    <source>
        <dbReference type="SAM" id="MobiDB-lite"/>
    </source>
</evidence>
<gene>
    <name evidence="7" type="ORF">N7492_002658</name>
</gene>
<dbReference type="SMART" id="SM00490">
    <property type="entry name" value="HELICc"/>
    <property type="match status" value="1"/>
</dbReference>
<organism evidence="7 8">
    <name type="scientific">Penicillium capsulatum</name>
    <dbReference type="NCBI Taxonomy" id="69766"/>
    <lineage>
        <taxon>Eukaryota</taxon>
        <taxon>Fungi</taxon>
        <taxon>Dikarya</taxon>
        <taxon>Ascomycota</taxon>
        <taxon>Pezizomycotina</taxon>
        <taxon>Eurotiomycetes</taxon>
        <taxon>Eurotiomycetidae</taxon>
        <taxon>Eurotiales</taxon>
        <taxon>Aspergillaceae</taxon>
        <taxon>Penicillium</taxon>
    </lineage>
</organism>
<evidence type="ECO:0000259" key="6">
    <source>
        <dbReference type="PROSITE" id="PS51194"/>
    </source>
</evidence>
<feature type="region of interest" description="Disordered" evidence="4">
    <location>
        <begin position="311"/>
        <end position="345"/>
    </location>
</feature>
<feature type="compositionally biased region" description="Polar residues" evidence="4">
    <location>
        <begin position="221"/>
        <end position="234"/>
    </location>
</feature>
<feature type="region of interest" description="Disordered" evidence="4">
    <location>
        <begin position="937"/>
        <end position="957"/>
    </location>
</feature>
<evidence type="ECO:0000313" key="8">
    <source>
        <dbReference type="Proteomes" id="UP001146351"/>
    </source>
</evidence>
<evidence type="ECO:0000256" key="1">
    <source>
        <dbReference type="ARBA" id="ARBA00022741"/>
    </source>
</evidence>
<dbReference type="GO" id="GO:0005524">
    <property type="term" value="F:ATP binding"/>
    <property type="evidence" value="ECO:0007669"/>
    <property type="project" value="InterPro"/>
</dbReference>
<feature type="compositionally biased region" description="Low complexity" evidence="4">
    <location>
        <begin position="1039"/>
        <end position="1055"/>
    </location>
</feature>
<feature type="domain" description="Helicase C-terminal" evidence="6">
    <location>
        <begin position="705"/>
        <end position="860"/>
    </location>
</feature>
<dbReference type="PANTHER" id="PTHR45629:SF7">
    <property type="entry name" value="DNA EXCISION REPAIR PROTEIN ERCC-6-RELATED"/>
    <property type="match status" value="1"/>
</dbReference>
<feature type="compositionally biased region" description="Low complexity" evidence="4">
    <location>
        <begin position="245"/>
        <end position="261"/>
    </location>
</feature>
<feature type="region of interest" description="Disordered" evidence="4">
    <location>
        <begin position="889"/>
        <end position="925"/>
    </location>
</feature>
<dbReference type="InterPro" id="IPR049730">
    <property type="entry name" value="SNF2/RAD54-like_C"/>
</dbReference>
<evidence type="ECO:0000256" key="3">
    <source>
        <dbReference type="ARBA" id="ARBA00022840"/>
    </source>
</evidence>
<dbReference type="SUPFAM" id="SSF52540">
    <property type="entry name" value="P-loop containing nucleoside triphosphate hydrolases"/>
    <property type="match status" value="2"/>
</dbReference>
<dbReference type="InterPro" id="IPR014001">
    <property type="entry name" value="Helicase_ATP-bd"/>
</dbReference>
<dbReference type="InterPro" id="IPR027417">
    <property type="entry name" value="P-loop_NTPase"/>
</dbReference>
<dbReference type="Gene3D" id="3.40.50.10810">
    <property type="entry name" value="Tandem AAA-ATPase domain"/>
    <property type="match status" value="1"/>
</dbReference>
<dbReference type="InterPro" id="IPR001650">
    <property type="entry name" value="Helicase_C-like"/>
</dbReference>
<feature type="compositionally biased region" description="Basic and acidic residues" evidence="4">
    <location>
        <begin position="235"/>
        <end position="244"/>
    </location>
</feature>
<dbReference type="FunFam" id="3.40.50.10810:FF:000094">
    <property type="entry name" value="DNA excision repair protein ERCC-6"/>
    <property type="match status" value="1"/>
</dbReference>
<feature type="compositionally biased region" description="Polar residues" evidence="4">
    <location>
        <begin position="1"/>
        <end position="13"/>
    </location>
</feature>
<feature type="compositionally biased region" description="Basic and acidic residues" evidence="4">
    <location>
        <begin position="330"/>
        <end position="343"/>
    </location>
</feature>
<evidence type="ECO:0000313" key="7">
    <source>
        <dbReference type="EMBL" id="KAJ5179448.1"/>
    </source>
</evidence>
<comment type="caution">
    <text evidence="7">The sequence shown here is derived from an EMBL/GenBank/DDBJ whole genome shotgun (WGS) entry which is preliminary data.</text>
</comment>
<dbReference type="OrthoDB" id="413460at2759"/>
<dbReference type="CDD" id="cd18000">
    <property type="entry name" value="DEXHc_ERCC6"/>
    <property type="match status" value="1"/>
</dbReference>
<dbReference type="Pfam" id="PF00271">
    <property type="entry name" value="Helicase_C"/>
    <property type="match status" value="1"/>
</dbReference>
<sequence length="1158" mass="129820">MASPGDSSTSNVQAAEASRLQELDVDVQDQDDIERDITRKADEALAKRAEENETKRLNKVLAQKEKVQGQIRQAKHRLSQSVGAITRRRLETELQRLESQEAAFVKDVHDIQKRIDDRRDAQENGSSSHGPGRLPNESRYDFLLRTGKITPFASVGGQGGPPTTLHDAVADAEEQEEDDRETARREKNTSHRTLMRPGFDFDEAGDQRPSERGAKRRKLDTSSADETSSGQQTSVKKEVSRSPDVDSSASYAASEDVSAASEDGDYMPDTVPETKPTRKRKQGQTDLEDLSRVDDGNETIYQDRLKTWTEARSTARRRQQPDYDDDENVEEWHKPHPSIDKPDLNLPNGLSVPGDIASCLFSYQRTGVQWLWELHRQSVGGIIGDEMGLGKTVQAIAYLAALHYSNMYSKPTIVVCPATLMVQWVTEFHRWWPAFRVSILHSSGSGMMNLGKESRREDALTTELMGSRSYRHLSAGQKAAKKIIKRVVDQGHILVTTYSGLQSYADFLTDVEWGCAVLDEGHKIRNPDAGITFSCKELRTPHRIILSGTPMQNSLVDLWSLFDFVYPMRLGNLVTFKSQFEVPIRQGGFASASNLQVQTATKCAETLKQAISPYLLQRFKTDVAADLPKKTEQVVFCKLTKDQRTIYKRFLGSDEIRAIFNGKKRSFSGIDLLRKVCNHPDLVDHQFRSHESDYGNGERSGKMHVLKELLQVWKDTGHKTLLFAQTVQMLNILEKFLNLLGGFNFRRMDGETPIKTRQQIVDEFNTNRDIHVFLLTTKVGGIGVNLTGADRVIIYDPDWNPSTDMQARERAWRLGQERDVTILRLMTKGTIEEKIYHRQIFKQFLTNKITRDPQQRESFQPSDLLDLFSLTDEDDKDLETTQIFKDAEVTFQEEKTDSGSAKGSGNKKPSTNRPPKKEDISKLGGIADVQDFQYGNEAAAGDGNDEGTEKQAEGKNSDSHLMHSIFARSGVHAAVEHDHIVNGRRVVKADPKMIEAEARKIADEAAAELRKAEETARAVPIGVPTWTGQFGLGGRSSMPGGSSARPARAGPSSASLMANLNPSAAGNSPSNTASPTPDRMPRGKDFEELIVNFMHSRRGPVFSQVLIDSFNHYCATDARVQEFQDSLRQVAQLSRDRRGRGQWTLRPEYANRKVRSQA</sequence>
<dbReference type="PROSITE" id="PS51194">
    <property type="entry name" value="HELICASE_CTER"/>
    <property type="match status" value="1"/>
</dbReference>
<dbReference type="GO" id="GO:0006283">
    <property type="term" value="P:transcription-coupled nucleotide-excision repair"/>
    <property type="evidence" value="ECO:0007669"/>
    <property type="project" value="TreeGrafter"/>
</dbReference>
<reference evidence="7" key="2">
    <citation type="journal article" date="2023" name="IMA Fungus">
        <title>Comparative genomic study of the Penicillium genus elucidates a diverse pangenome and 15 lateral gene transfer events.</title>
        <authorList>
            <person name="Petersen C."/>
            <person name="Sorensen T."/>
            <person name="Nielsen M.R."/>
            <person name="Sondergaard T.E."/>
            <person name="Sorensen J.L."/>
            <person name="Fitzpatrick D.A."/>
            <person name="Frisvad J.C."/>
            <person name="Nielsen K.L."/>
        </authorList>
    </citation>
    <scope>NUCLEOTIDE SEQUENCE</scope>
    <source>
        <strain evidence="7">IBT 21917</strain>
    </source>
</reference>
<dbReference type="SMART" id="SM00487">
    <property type="entry name" value="DEXDc"/>
    <property type="match status" value="1"/>
</dbReference>
<reference evidence="7" key="1">
    <citation type="submission" date="2022-11" db="EMBL/GenBank/DDBJ databases">
        <authorList>
            <person name="Petersen C."/>
        </authorList>
    </citation>
    <scope>NUCLEOTIDE SEQUENCE</scope>
    <source>
        <strain evidence="7">IBT 21917</strain>
    </source>
</reference>
<dbReference type="GO" id="GO:0005634">
    <property type="term" value="C:nucleus"/>
    <property type="evidence" value="ECO:0007669"/>
    <property type="project" value="TreeGrafter"/>
</dbReference>
<keyword evidence="3" id="KW-0067">ATP-binding</keyword>
<dbReference type="Pfam" id="PF00176">
    <property type="entry name" value="SNF2-rel_dom"/>
    <property type="match status" value="1"/>
</dbReference>
<feature type="region of interest" description="Disordered" evidence="4">
    <location>
        <begin position="1028"/>
        <end position="1083"/>
    </location>
</feature>
<feature type="compositionally biased region" description="Acidic residues" evidence="4">
    <location>
        <begin position="170"/>
        <end position="180"/>
    </location>
</feature>
<dbReference type="InterPro" id="IPR000330">
    <property type="entry name" value="SNF2_N"/>
</dbReference>
<feature type="domain" description="Helicase ATP-binding" evidence="5">
    <location>
        <begin position="372"/>
        <end position="568"/>
    </location>
</feature>
<dbReference type="InterPro" id="IPR038718">
    <property type="entry name" value="SNF2-like_sf"/>
</dbReference>
<feature type="region of interest" description="Disordered" evidence="4">
    <location>
        <begin position="1"/>
        <end position="27"/>
    </location>
</feature>
<dbReference type="EMBL" id="JAPQKO010000002">
    <property type="protein sequence ID" value="KAJ5179448.1"/>
    <property type="molecule type" value="Genomic_DNA"/>
</dbReference>
<dbReference type="AlphaFoldDB" id="A0A9W9IJR8"/>
<name>A0A9W9IJR8_9EURO</name>
<accession>A0A9W9IJR8</accession>
<feature type="compositionally biased region" description="Polar residues" evidence="4">
    <location>
        <begin position="898"/>
        <end position="913"/>
    </location>
</feature>
<feature type="compositionally biased region" description="Basic and acidic residues" evidence="4">
    <location>
        <begin position="947"/>
        <end position="957"/>
    </location>
</feature>
<evidence type="ECO:0000259" key="5">
    <source>
        <dbReference type="PROSITE" id="PS51192"/>
    </source>
</evidence>
<dbReference type="PANTHER" id="PTHR45629">
    <property type="entry name" value="SNF2/RAD54 FAMILY MEMBER"/>
    <property type="match status" value="1"/>
</dbReference>
<feature type="region of interest" description="Disordered" evidence="4">
    <location>
        <begin position="106"/>
        <end position="295"/>
    </location>
</feature>
<feature type="compositionally biased region" description="Polar residues" evidence="4">
    <location>
        <begin position="1056"/>
        <end position="1075"/>
    </location>
</feature>
<keyword evidence="2" id="KW-0378">Hydrolase</keyword>
<evidence type="ECO:0000256" key="2">
    <source>
        <dbReference type="ARBA" id="ARBA00022801"/>
    </source>
</evidence>
<dbReference type="Gene3D" id="3.40.50.300">
    <property type="entry name" value="P-loop containing nucleotide triphosphate hydrolases"/>
    <property type="match status" value="1"/>
</dbReference>
<proteinExistence type="predicted"/>
<dbReference type="GO" id="GO:0016787">
    <property type="term" value="F:hydrolase activity"/>
    <property type="evidence" value="ECO:0007669"/>
    <property type="project" value="UniProtKB-KW"/>
</dbReference>
<protein>
    <submittedName>
        <fullName evidence="7">DNA repair protein rhp26</fullName>
    </submittedName>
</protein>
<keyword evidence="8" id="KW-1185">Reference proteome</keyword>
<dbReference type="InterPro" id="IPR050496">
    <property type="entry name" value="SNF2_RAD54_helicase_repair"/>
</dbReference>
<dbReference type="PROSITE" id="PS51192">
    <property type="entry name" value="HELICASE_ATP_BIND_1"/>
    <property type="match status" value="1"/>
</dbReference>
<dbReference type="CDD" id="cd18793">
    <property type="entry name" value="SF2_C_SNF"/>
    <property type="match status" value="1"/>
</dbReference>